<evidence type="ECO:0000256" key="1">
    <source>
        <dbReference type="SAM" id="Coils"/>
    </source>
</evidence>
<protein>
    <submittedName>
        <fullName evidence="3">Uncharacterized protein</fullName>
    </submittedName>
</protein>
<sequence>MSTHSPTTSGQGLLEGSAKETYHGYVPPHLRRETREINNGYVPPHLRQGTKGPVNPKSRRLVFSEVEEPKHGPGGASYATVANSAYFNAPGGPINYLQQKKSRQIVEQHAEQEYPPLSDQPMDQTQVVYKEYAGGNRERGHNERSGLTGGSVFSTLSSAPGLGGRSPVLHFDSKLEWDNYRLKEERKSLQDEYRKIEQLLEKYNVENHHLRDKVRDLEHGNINGSKIDHDSKLIFQTEKVKMLEALLPESIITLLSQLDVFKTAVLAASTFLADNIVFRASEEFPHELEAAGQEIRPFLGASLVKTLSAYAEKASATGDDFLGSRSLVRITSQAFLYAYYFGRAQEPTKHDILTMYAKIFKISSWALPGATNRSTFDKMLGNVVLAGRQVRSSKKDIGPGMNLSITCPFPTNNTCDHVALEAVDPEGRPIAFTGDTHGEVLAILTCGLKNGNKVALRPQALLKSTVENALRQEEAEFHATEPMSTERSEGDGRD</sequence>
<dbReference type="Proteomes" id="UP000807306">
    <property type="component" value="Unassembled WGS sequence"/>
</dbReference>
<evidence type="ECO:0000313" key="3">
    <source>
        <dbReference type="EMBL" id="KAF9523707.1"/>
    </source>
</evidence>
<feature type="region of interest" description="Disordered" evidence="2">
    <location>
        <begin position="473"/>
        <end position="494"/>
    </location>
</feature>
<feature type="coiled-coil region" evidence="1">
    <location>
        <begin position="179"/>
        <end position="220"/>
    </location>
</feature>
<accession>A0A9P6E738</accession>
<feature type="region of interest" description="Disordered" evidence="2">
    <location>
        <begin position="1"/>
        <end position="22"/>
    </location>
</feature>
<organism evidence="3 4">
    <name type="scientific">Crepidotus variabilis</name>
    <dbReference type="NCBI Taxonomy" id="179855"/>
    <lineage>
        <taxon>Eukaryota</taxon>
        <taxon>Fungi</taxon>
        <taxon>Dikarya</taxon>
        <taxon>Basidiomycota</taxon>
        <taxon>Agaricomycotina</taxon>
        <taxon>Agaricomycetes</taxon>
        <taxon>Agaricomycetidae</taxon>
        <taxon>Agaricales</taxon>
        <taxon>Agaricineae</taxon>
        <taxon>Crepidotaceae</taxon>
        <taxon>Crepidotus</taxon>
    </lineage>
</organism>
<comment type="caution">
    <text evidence="3">The sequence shown here is derived from an EMBL/GenBank/DDBJ whole genome shotgun (WGS) entry which is preliminary data.</text>
</comment>
<keyword evidence="4" id="KW-1185">Reference proteome</keyword>
<proteinExistence type="predicted"/>
<feature type="compositionally biased region" description="Polar residues" evidence="2">
    <location>
        <begin position="1"/>
        <end position="11"/>
    </location>
</feature>
<evidence type="ECO:0000256" key="2">
    <source>
        <dbReference type="SAM" id="MobiDB-lite"/>
    </source>
</evidence>
<evidence type="ECO:0000313" key="4">
    <source>
        <dbReference type="Proteomes" id="UP000807306"/>
    </source>
</evidence>
<dbReference type="EMBL" id="MU157911">
    <property type="protein sequence ID" value="KAF9523707.1"/>
    <property type="molecule type" value="Genomic_DNA"/>
</dbReference>
<name>A0A9P6E738_9AGAR</name>
<gene>
    <name evidence="3" type="ORF">CPB83DRAFT_910425</name>
</gene>
<reference evidence="3" key="1">
    <citation type="submission" date="2020-11" db="EMBL/GenBank/DDBJ databases">
        <authorList>
            <consortium name="DOE Joint Genome Institute"/>
            <person name="Ahrendt S."/>
            <person name="Riley R."/>
            <person name="Andreopoulos W."/>
            <person name="Labutti K."/>
            <person name="Pangilinan J."/>
            <person name="Ruiz-Duenas F.J."/>
            <person name="Barrasa J.M."/>
            <person name="Sanchez-Garcia M."/>
            <person name="Camarero S."/>
            <person name="Miyauchi S."/>
            <person name="Serrano A."/>
            <person name="Linde D."/>
            <person name="Babiker R."/>
            <person name="Drula E."/>
            <person name="Ayuso-Fernandez I."/>
            <person name="Pacheco R."/>
            <person name="Padilla G."/>
            <person name="Ferreira P."/>
            <person name="Barriuso J."/>
            <person name="Kellner H."/>
            <person name="Castanera R."/>
            <person name="Alfaro M."/>
            <person name="Ramirez L."/>
            <person name="Pisabarro A.G."/>
            <person name="Kuo A."/>
            <person name="Tritt A."/>
            <person name="Lipzen A."/>
            <person name="He G."/>
            <person name="Yan M."/>
            <person name="Ng V."/>
            <person name="Cullen D."/>
            <person name="Martin F."/>
            <person name="Rosso M.-N."/>
            <person name="Henrissat B."/>
            <person name="Hibbett D."/>
            <person name="Martinez A.T."/>
            <person name="Grigoriev I.V."/>
        </authorList>
    </citation>
    <scope>NUCLEOTIDE SEQUENCE</scope>
    <source>
        <strain evidence="3">CBS 506.95</strain>
    </source>
</reference>
<keyword evidence="1" id="KW-0175">Coiled coil</keyword>
<dbReference type="AlphaFoldDB" id="A0A9P6E738"/>